<evidence type="ECO:0000313" key="2">
    <source>
        <dbReference type="Proteomes" id="UP000252415"/>
    </source>
</evidence>
<accession>A0A368VZI9</accession>
<proteinExistence type="predicted"/>
<dbReference type="RefSeq" id="WP_114380258.1">
    <property type="nucleotide sequence ID" value="NZ_QPJD01000007.1"/>
</dbReference>
<protein>
    <submittedName>
        <fullName evidence="1">Uncharacterized protein</fullName>
    </submittedName>
</protein>
<dbReference type="Proteomes" id="UP000252415">
    <property type="component" value="Unassembled WGS sequence"/>
</dbReference>
<dbReference type="AlphaFoldDB" id="A0A368VZI9"/>
<organism evidence="1 2">
    <name type="scientific">Paenibacillus prosopidis</name>
    <dbReference type="NCBI Taxonomy" id="630520"/>
    <lineage>
        <taxon>Bacteria</taxon>
        <taxon>Bacillati</taxon>
        <taxon>Bacillota</taxon>
        <taxon>Bacilli</taxon>
        <taxon>Bacillales</taxon>
        <taxon>Paenibacillaceae</taxon>
        <taxon>Paenibacillus</taxon>
    </lineage>
</organism>
<name>A0A368VZI9_9BACL</name>
<sequence>MPLIPNFPKALLDEHRIWHHTNHLTPGSMPPPGFGEKFLRFHRDYINRVLHWYDVWVTTGDGLPVGTRFRRHFAAQAAMMPLQNSDFSLIRARSEH</sequence>
<dbReference type="EMBL" id="QPJD01000007">
    <property type="protein sequence ID" value="RCW47841.1"/>
    <property type="molecule type" value="Genomic_DNA"/>
</dbReference>
<dbReference type="OrthoDB" id="2677361at2"/>
<gene>
    <name evidence="1" type="ORF">DFP97_10740</name>
</gene>
<comment type="caution">
    <text evidence="1">The sequence shown here is derived from an EMBL/GenBank/DDBJ whole genome shotgun (WGS) entry which is preliminary data.</text>
</comment>
<keyword evidence="2" id="KW-1185">Reference proteome</keyword>
<reference evidence="1 2" key="1">
    <citation type="submission" date="2018-07" db="EMBL/GenBank/DDBJ databases">
        <title>Genomic Encyclopedia of Type Strains, Phase III (KMG-III): the genomes of soil and plant-associated and newly described type strains.</title>
        <authorList>
            <person name="Whitman W."/>
        </authorList>
    </citation>
    <scope>NUCLEOTIDE SEQUENCE [LARGE SCALE GENOMIC DNA]</scope>
    <source>
        <strain evidence="1 2">CECT 7506</strain>
    </source>
</reference>
<evidence type="ECO:0000313" key="1">
    <source>
        <dbReference type="EMBL" id="RCW47841.1"/>
    </source>
</evidence>